<dbReference type="SMART" id="SM00448">
    <property type="entry name" value="REC"/>
    <property type="match status" value="1"/>
</dbReference>
<dbReference type="InterPro" id="IPR001789">
    <property type="entry name" value="Sig_transdc_resp-reg_receiver"/>
</dbReference>
<comment type="caution">
    <text evidence="4">The sequence shown here is derived from an EMBL/GenBank/DDBJ whole genome shotgun (WGS) entry which is preliminary data.</text>
</comment>
<evidence type="ECO:0000313" key="4">
    <source>
        <dbReference type="EMBL" id="GGD96513.1"/>
    </source>
</evidence>
<dbReference type="Proteomes" id="UP000652231">
    <property type="component" value="Unassembled WGS sequence"/>
</dbReference>
<dbReference type="Pfam" id="PF00072">
    <property type="entry name" value="Response_reg"/>
    <property type="match status" value="1"/>
</dbReference>
<dbReference type="AlphaFoldDB" id="A0A8J2Y7G1"/>
<organism evidence="4 5">
    <name type="scientific">Planktosalinus lacus</name>
    <dbReference type="NCBI Taxonomy" id="1526573"/>
    <lineage>
        <taxon>Bacteria</taxon>
        <taxon>Pseudomonadati</taxon>
        <taxon>Bacteroidota</taxon>
        <taxon>Flavobacteriia</taxon>
        <taxon>Flavobacteriales</taxon>
        <taxon>Flavobacteriaceae</taxon>
        <taxon>Planktosalinus</taxon>
    </lineage>
</organism>
<dbReference type="SUPFAM" id="SSF52172">
    <property type="entry name" value="CheY-like"/>
    <property type="match status" value="1"/>
</dbReference>
<gene>
    <name evidence="4" type="ORF">GCM10011312_20040</name>
</gene>
<dbReference type="PANTHER" id="PTHR44591:SF3">
    <property type="entry name" value="RESPONSE REGULATORY DOMAIN-CONTAINING PROTEIN"/>
    <property type="match status" value="1"/>
</dbReference>
<keyword evidence="5" id="KW-1185">Reference proteome</keyword>
<dbReference type="InterPro" id="IPR050595">
    <property type="entry name" value="Bact_response_regulator"/>
</dbReference>
<dbReference type="CDD" id="cd00156">
    <property type="entry name" value="REC"/>
    <property type="match status" value="1"/>
</dbReference>
<evidence type="ECO:0000256" key="1">
    <source>
        <dbReference type="ARBA" id="ARBA00022553"/>
    </source>
</evidence>
<name>A0A8J2Y7G1_9FLAO</name>
<reference evidence="4" key="1">
    <citation type="journal article" date="2014" name="Int. J. Syst. Evol. Microbiol.">
        <title>Complete genome sequence of Corynebacterium casei LMG S-19264T (=DSM 44701T), isolated from a smear-ripened cheese.</title>
        <authorList>
            <consortium name="US DOE Joint Genome Institute (JGI-PGF)"/>
            <person name="Walter F."/>
            <person name="Albersmeier A."/>
            <person name="Kalinowski J."/>
            <person name="Ruckert C."/>
        </authorList>
    </citation>
    <scope>NUCLEOTIDE SEQUENCE</scope>
    <source>
        <strain evidence="4">CGMCC 1.12924</strain>
    </source>
</reference>
<dbReference type="InterPro" id="IPR011006">
    <property type="entry name" value="CheY-like_superfamily"/>
</dbReference>
<dbReference type="Gene3D" id="3.40.50.2300">
    <property type="match status" value="1"/>
</dbReference>
<evidence type="ECO:0000313" key="5">
    <source>
        <dbReference type="Proteomes" id="UP000652231"/>
    </source>
</evidence>
<dbReference type="EMBL" id="BMGK01000008">
    <property type="protein sequence ID" value="GGD96513.1"/>
    <property type="molecule type" value="Genomic_DNA"/>
</dbReference>
<feature type="modified residue" description="4-aspartylphosphate" evidence="2">
    <location>
        <position position="68"/>
    </location>
</feature>
<feature type="domain" description="Response regulatory" evidence="3">
    <location>
        <begin position="11"/>
        <end position="138"/>
    </location>
</feature>
<dbReference type="PANTHER" id="PTHR44591">
    <property type="entry name" value="STRESS RESPONSE REGULATOR PROTEIN 1"/>
    <property type="match status" value="1"/>
</dbReference>
<keyword evidence="1 2" id="KW-0597">Phosphoprotein</keyword>
<evidence type="ECO:0000256" key="2">
    <source>
        <dbReference type="PROSITE-ProRule" id="PRU00169"/>
    </source>
</evidence>
<dbReference type="GO" id="GO:0000160">
    <property type="term" value="P:phosphorelay signal transduction system"/>
    <property type="evidence" value="ECO:0007669"/>
    <property type="project" value="InterPro"/>
</dbReference>
<evidence type="ECO:0000259" key="3">
    <source>
        <dbReference type="PROSITE" id="PS50110"/>
    </source>
</evidence>
<dbReference type="PROSITE" id="PS50110">
    <property type="entry name" value="RESPONSE_REGULATORY"/>
    <property type="match status" value="1"/>
</dbReference>
<accession>A0A8J2Y7G1</accession>
<reference evidence="4" key="2">
    <citation type="submission" date="2020-09" db="EMBL/GenBank/DDBJ databases">
        <authorList>
            <person name="Sun Q."/>
            <person name="Zhou Y."/>
        </authorList>
    </citation>
    <scope>NUCLEOTIDE SEQUENCE</scope>
    <source>
        <strain evidence="4">CGMCC 1.12924</strain>
    </source>
</reference>
<protein>
    <recommendedName>
        <fullName evidence="3">Response regulatory domain-containing protein</fullName>
    </recommendedName>
</protein>
<dbReference type="RefSeq" id="WP_188442121.1">
    <property type="nucleotide sequence ID" value="NZ_BMGK01000008.1"/>
</dbReference>
<sequence>MIDEHHTSFENVMIIDDNLIDLYIVARLITKSNFGSKVLQYTSAIEAINYLQENQNNTALLPNVIFVDIYMPGMSGFEFMAAYDKFPPALKKQCSVFIISSSIDKRDKAKAKRDENIIAMKEKPITKNFLSDLKNNYSFSSVS</sequence>
<proteinExistence type="predicted"/>